<keyword evidence="1" id="KW-0732">Signal</keyword>
<dbReference type="EMBL" id="EF147851">
    <property type="protein sequence ID" value="ABK95850.1"/>
    <property type="molecule type" value="mRNA"/>
</dbReference>
<evidence type="ECO:0000256" key="1">
    <source>
        <dbReference type="SAM" id="SignalP"/>
    </source>
</evidence>
<evidence type="ECO:0008006" key="3">
    <source>
        <dbReference type="Google" id="ProtNLM"/>
    </source>
</evidence>
<feature type="signal peptide" evidence="1">
    <location>
        <begin position="1"/>
        <end position="18"/>
    </location>
</feature>
<protein>
    <recommendedName>
        <fullName evidence="3">Secreted protein</fullName>
    </recommendedName>
</protein>
<proteinExistence type="evidence at transcript level"/>
<feature type="chain" id="PRO_5002740077" description="Secreted protein" evidence="1">
    <location>
        <begin position="19"/>
        <end position="73"/>
    </location>
</feature>
<dbReference type="AlphaFoldDB" id="A9PHJ7"/>
<organism evidence="2">
    <name type="scientific">Populus trichocarpa</name>
    <name type="common">Western balsam poplar</name>
    <name type="synonym">Populus balsamifera subsp. trichocarpa</name>
    <dbReference type="NCBI Taxonomy" id="3694"/>
    <lineage>
        <taxon>Eukaryota</taxon>
        <taxon>Viridiplantae</taxon>
        <taxon>Streptophyta</taxon>
        <taxon>Embryophyta</taxon>
        <taxon>Tracheophyta</taxon>
        <taxon>Spermatophyta</taxon>
        <taxon>Magnoliopsida</taxon>
        <taxon>eudicotyledons</taxon>
        <taxon>Gunneridae</taxon>
        <taxon>Pentapetalae</taxon>
        <taxon>rosids</taxon>
        <taxon>fabids</taxon>
        <taxon>Malpighiales</taxon>
        <taxon>Salicaceae</taxon>
        <taxon>Saliceae</taxon>
        <taxon>Populus</taxon>
    </lineage>
</organism>
<evidence type="ECO:0000313" key="2">
    <source>
        <dbReference type="EMBL" id="ABK95850.1"/>
    </source>
</evidence>
<reference evidence="2" key="1">
    <citation type="journal article" date="2008" name="BMC Genomics">
        <title>Analysis of 4,664 high-quality sequence-finished poplar full-length cDNA clones and their utility for the discovery of genes responding to insect feeding.</title>
        <authorList>
            <person name="Ralph S.G."/>
            <person name="Chun H.J."/>
            <person name="Cooper D."/>
            <person name="Kirkpatrick R."/>
            <person name="Kolosova N."/>
            <person name="Gunter L."/>
            <person name="Tuskan G.A."/>
            <person name="Douglas C.J."/>
            <person name="Holt R.A."/>
            <person name="Jones S.J."/>
            <person name="Marra M.A."/>
            <person name="Bohlmann J."/>
        </authorList>
    </citation>
    <scope>NUCLEOTIDE SEQUENCE</scope>
    <source>
        <tissue evidence="2">Young and mature leaves</tissue>
    </source>
</reference>
<name>A9PHJ7_POPTR</name>
<sequence>MVVGFCTLLPRLVMGALSRNCWRETLFLFLEKENMVLLTYFMPRPGAGTLRFSGSCLISLFHHVVALALEESW</sequence>
<accession>A9PHJ7</accession>